<organism evidence="1 3">
    <name type="scientific">Candidatus Electrothrix marina</name>
    <dbReference type="NCBI Taxonomy" id="1859130"/>
    <lineage>
        <taxon>Bacteria</taxon>
        <taxon>Pseudomonadati</taxon>
        <taxon>Thermodesulfobacteriota</taxon>
        <taxon>Desulfobulbia</taxon>
        <taxon>Desulfobulbales</taxon>
        <taxon>Desulfobulbaceae</taxon>
        <taxon>Candidatus Electrothrix</taxon>
    </lineage>
</organism>
<dbReference type="Proteomes" id="UP000288892">
    <property type="component" value="Unassembled WGS sequence"/>
</dbReference>
<sequence length="97" mass="11301">MFFNNCSHRYNNIAYRRALSNKVKKIKELHQELAIILSADCTGHKNAVFCQFVTVCYGLTVFIGYGLRPRNWTAPYTIRSEMQNKTHLQTRGLFNDL</sequence>
<proteinExistence type="predicted"/>
<dbReference type="EMBL" id="MTKS01000004">
    <property type="protein sequence ID" value="RWX52510.1"/>
    <property type="molecule type" value="Genomic_DNA"/>
</dbReference>
<dbReference type="EMBL" id="MTKQ01000411">
    <property type="protein sequence ID" value="RWX43046.1"/>
    <property type="molecule type" value="Genomic_DNA"/>
</dbReference>
<gene>
    <name evidence="1" type="ORF">VT99_14111</name>
    <name evidence="2" type="ORF">VU01_100415</name>
</gene>
<evidence type="ECO:0000313" key="1">
    <source>
        <dbReference type="EMBL" id="RWX43046.1"/>
    </source>
</evidence>
<evidence type="ECO:0000313" key="4">
    <source>
        <dbReference type="Proteomes" id="UP000288892"/>
    </source>
</evidence>
<keyword evidence="4" id="KW-1185">Reference proteome</keyword>
<dbReference type="Proteomes" id="UP000286862">
    <property type="component" value="Unassembled WGS sequence"/>
</dbReference>
<accession>A0A3S3U681</accession>
<comment type="caution">
    <text evidence="1">The sequence shown here is derived from an EMBL/GenBank/DDBJ whole genome shotgun (WGS) entry which is preliminary data.</text>
</comment>
<evidence type="ECO:0000313" key="2">
    <source>
        <dbReference type="EMBL" id="RWX52510.1"/>
    </source>
</evidence>
<evidence type="ECO:0000313" key="3">
    <source>
        <dbReference type="Proteomes" id="UP000286862"/>
    </source>
</evidence>
<protein>
    <submittedName>
        <fullName evidence="1">Uncharacterized protein</fullName>
    </submittedName>
</protein>
<reference evidence="3 4" key="1">
    <citation type="submission" date="2017-01" db="EMBL/GenBank/DDBJ databases">
        <title>The cable genome- insights into the physiology and evolution of filamentous bacteria capable of sulfide oxidation via long distance electron transfer.</title>
        <authorList>
            <person name="Schreiber L."/>
            <person name="Bjerg J.T."/>
            <person name="Boggild A."/>
            <person name="Van De Vossenberg J."/>
            <person name="Meysman F."/>
            <person name="Nielsen L.P."/>
            <person name="Schramm A."/>
            <person name="Kjeldsen K.U."/>
        </authorList>
    </citation>
    <scope>NUCLEOTIDE SEQUENCE [LARGE SCALE GENOMIC DNA]</scope>
    <source>
        <strain evidence="1">A2</strain>
        <strain evidence="2">A5</strain>
    </source>
</reference>
<name>A0A3S3U681_9BACT</name>
<dbReference type="AlphaFoldDB" id="A0A3S3U681"/>